<organism evidence="1 2">
    <name type="scientific">Lachnotalea glycerini</name>
    <dbReference type="NCBI Taxonomy" id="1763509"/>
    <lineage>
        <taxon>Bacteria</taxon>
        <taxon>Bacillati</taxon>
        <taxon>Bacillota</taxon>
        <taxon>Clostridia</taxon>
        <taxon>Lachnospirales</taxon>
        <taxon>Lachnospiraceae</taxon>
        <taxon>Lachnotalea</taxon>
    </lineage>
</organism>
<protein>
    <recommendedName>
        <fullName evidence="3">YD repeat-containing protein</fullName>
    </recommendedName>
</protein>
<dbReference type="InterPro" id="IPR031325">
    <property type="entry name" value="RHS_repeat"/>
</dbReference>
<evidence type="ECO:0008006" key="3">
    <source>
        <dbReference type="Google" id="ProtNLM"/>
    </source>
</evidence>
<sequence>MRKKRDKNGNQTRIQLPSGGEILREYDAADRLITETHKEKKSKIHNTTHFAYDKAGNLIEITDNQGRKTKNEYDLLNREIRRIERNGG</sequence>
<dbReference type="Pfam" id="PF05593">
    <property type="entry name" value="RHS_repeat"/>
    <property type="match status" value="2"/>
</dbReference>
<dbReference type="EMBL" id="NOKA02000037">
    <property type="protein sequence ID" value="RDY30426.1"/>
    <property type="molecule type" value="Genomic_DNA"/>
</dbReference>
<evidence type="ECO:0000313" key="1">
    <source>
        <dbReference type="EMBL" id="RDY30426.1"/>
    </source>
</evidence>
<comment type="caution">
    <text evidence="1">The sequence shown here is derived from an EMBL/GenBank/DDBJ whole genome shotgun (WGS) entry which is preliminary data.</text>
</comment>
<keyword evidence="2" id="KW-1185">Reference proteome</keyword>
<dbReference type="AlphaFoldDB" id="A0A371JCM3"/>
<dbReference type="InterPro" id="IPR006530">
    <property type="entry name" value="YD"/>
</dbReference>
<gene>
    <name evidence="1" type="ORF">CG710_014600</name>
</gene>
<dbReference type="OrthoDB" id="1813751at2"/>
<name>A0A371JCM3_9FIRM</name>
<accession>A0A371JCM3</accession>
<dbReference type="Proteomes" id="UP000216411">
    <property type="component" value="Unassembled WGS sequence"/>
</dbReference>
<dbReference type="Gene3D" id="2.180.10.10">
    <property type="entry name" value="RHS repeat-associated core"/>
    <property type="match status" value="1"/>
</dbReference>
<proteinExistence type="predicted"/>
<dbReference type="RefSeq" id="WP_094378436.1">
    <property type="nucleotide sequence ID" value="NZ_NOKA02000037.1"/>
</dbReference>
<reference evidence="1 2" key="1">
    <citation type="journal article" date="2017" name="Genome Announc.">
        <title>Draft Genome Sequence of a Sporulating and Motile Strain of Lachnotalea glycerini Isolated from Water in Quebec City, Canada.</title>
        <authorList>
            <person name="Maheux A.F."/>
            <person name="Boudreau D.K."/>
            <person name="Berube E."/>
            <person name="Boissinot M."/>
            <person name="Raymond F."/>
            <person name="Brodeur S."/>
            <person name="Corbeil J."/>
            <person name="Isabel S."/>
            <person name="Omar R.F."/>
            <person name="Bergeron M.G."/>
        </authorList>
    </citation>
    <scope>NUCLEOTIDE SEQUENCE [LARGE SCALE GENOMIC DNA]</scope>
    <source>
        <strain evidence="1 2">CCRI-19302</strain>
    </source>
</reference>
<evidence type="ECO:0000313" key="2">
    <source>
        <dbReference type="Proteomes" id="UP000216411"/>
    </source>
</evidence>
<dbReference type="NCBIfam" id="TIGR01643">
    <property type="entry name" value="YD_repeat_2x"/>
    <property type="match status" value="1"/>
</dbReference>